<dbReference type="EMBL" id="MCGE01000018">
    <property type="protein sequence ID" value="ORZ12804.1"/>
    <property type="molecule type" value="Genomic_DNA"/>
</dbReference>
<dbReference type="STRING" id="90262.A0A1X2IAP0"/>
<dbReference type="InterPro" id="IPR001293">
    <property type="entry name" value="Znf_TRAF"/>
</dbReference>
<evidence type="ECO:0008006" key="10">
    <source>
        <dbReference type="Google" id="ProtNLM"/>
    </source>
</evidence>
<feature type="zinc finger region" description="TRAF-type" evidence="4">
    <location>
        <begin position="71"/>
        <end position="120"/>
    </location>
</feature>
<feature type="compositionally biased region" description="Polar residues" evidence="5">
    <location>
        <begin position="504"/>
        <end position="523"/>
    </location>
</feature>
<evidence type="ECO:0000256" key="1">
    <source>
        <dbReference type="ARBA" id="ARBA00022723"/>
    </source>
</evidence>
<dbReference type="Proteomes" id="UP000193560">
    <property type="component" value="Unassembled WGS sequence"/>
</dbReference>
<dbReference type="InterPro" id="IPR013010">
    <property type="entry name" value="Znf_SIAH"/>
</dbReference>
<keyword evidence="9" id="KW-1185">Reference proteome</keyword>
<keyword evidence="2 4" id="KW-0863">Zinc-finger</keyword>
<dbReference type="PROSITE" id="PS50145">
    <property type="entry name" value="ZF_TRAF"/>
    <property type="match status" value="1"/>
</dbReference>
<keyword evidence="1 4" id="KW-0479">Metal-binding</keyword>
<feature type="compositionally biased region" description="Polar residues" evidence="5">
    <location>
        <begin position="193"/>
        <end position="202"/>
    </location>
</feature>
<evidence type="ECO:0000313" key="8">
    <source>
        <dbReference type="EMBL" id="ORZ12804.1"/>
    </source>
</evidence>
<proteinExistence type="predicted"/>
<evidence type="ECO:0000256" key="4">
    <source>
        <dbReference type="PROSITE-ProRule" id="PRU00207"/>
    </source>
</evidence>
<evidence type="ECO:0000256" key="2">
    <source>
        <dbReference type="ARBA" id="ARBA00022771"/>
    </source>
</evidence>
<feature type="region of interest" description="Disordered" evidence="5">
    <location>
        <begin position="402"/>
        <end position="445"/>
    </location>
</feature>
<dbReference type="InterPro" id="IPR013083">
    <property type="entry name" value="Znf_RING/FYVE/PHD"/>
</dbReference>
<dbReference type="OrthoDB" id="9049620at2759"/>
<feature type="region of interest" description="Disordered" evidence="5">
    <location>
        <begin position="467"/>
        <end position="555"/>
    </location>
</feature>
<comment type="caution">
    <text evidence="8">The sequence shown here is derived from an EMBL/GenBank/DDBJ whole genome shotgun (WGS) entry which is preliminary data.</text>
</comment>
<sequence length="570" mass="62036">MQVHCSEDHMFCSSCLADYKDSSCPSCLELLDKSSFQLSKFVKRQISRLRVCCVYQSSGCAWEGILEDFHSHSQSCQFQCIPCPNSHNGCPDYIKPSDIDQHKSQCLYELMACPNGSIQCQPFLRKDSALHDSNCPSFKCPFAHEGCSFMGTLADVNRHCENYCGKLHERIKHLEQQCDQMKQQLRQHDETNATDAINNTSVPTTTPTPQDSSMDEMSLFHQMFNNGFMSITPGADDISGDISTMINNNKNDSTNNSNTEMMDLSTCLPDTSLLTVPTNQQQHQSRFAVDTPDTTASHLAMSTAAPKRSTNGKIIRYSKNKQLAHGALRMARQRTSSGSNLTTEAILHALQQGSKSGDGDVNMFSSSPPTPSTSACPLSSSLSSSTSSSSAFPVSATSAAPTPYTLTHHQQPSSAISPTNPLPNLKTKAAGPSSDNNGEPISNPAFSFKNLDDVTKFLEELQPMVEATPFLSSSQSRKSGPSRHDTKGNNGRTEKRKIDDEGSNKQQPQQHQIVHSGHRNQQGTSNASPSSSSVSTNKAVVDANKSSNKSPARPMYVLASTLLAKRSQGS</sequence>
<feature type="domain" description="TRAF-type" evidence="6">
    <location>
        <begin position="71"/>
        <end position="120"/>
    </location>
</feature>
<feature type="compositionally biased region" description="Low complexity" evidence="5">
    <location>
        <begin position="372"/>
        <end position="382"/>
    </location>
</feature>
<feature type="region of interest" description="Disordered" evidence="5">
    <location>
        <begin position="353"/>
        <end position="382"/>
    </location>
</feature>
<feature type="compositionally biased region" description="Low complexity" evidence="5">
    <location>
        <begin position="524"/>
        <end position="540"/>
    </location>
</feature>
<evidence type="ECO:0000259" key="7">
    <source>
        <dbReference type="PROSITE" id="PS51081"/>
    </source>
</evidence>
<name>A0A1X2IAP0_9FUNG</name>
<dbReference type="Gene3D" id="3.30.40.10">
    <property type="entry name" value="Zinc/RING finger domain, C3HC4 (zinc finger)"/>
    <property type="match status" value="2"/>
</dbReference>
<gene>
    <name evidence="8" type="ORF">BCR42DRAFT_77412</name>
</gene>
<feature type="region of interest" description="Disordered" evidence="5">
    <location>
        <begin position="184"/>
        <end position="213"/>
    </location>
</feature>
<feature type="domain" description="SIAH-type" evidence="7">
    <location>
        <begin position="78"/>
        <end position="165"/>
    </location>
</feature>
<feature type="compositionally biased region" description="Polar residues" evidence="5">
    <location>
        <begin position="408"/>
        <end position="419"/>
    </location>
</feature>
<dbReference type="PANTHER" id="PTHR10131">
    <property type="entry name" value="TNF RECEPTOR ASSOCIATED FACTOR"/>
    <property type="match status" value="1"/>
</dbReference>
<accession>A0A1X2IAP0</accession>
<evidence type="ECO:0000313" key="9">
    <source>
        <dbReference type="Proteomes" id="UP000193560"/>
    </source>
</evidence>
<dbReference type="GO" id="GO:0008270">
    <property type="term" value="F:zinc ion binding"/>
    <property type="evidence" value="ECO:0007669"/>
    <property type="project" value="UniProtKB-KW"/>
</dbReference>
<protein>
    <recommendedName>
        <fullName evidence="10">TRAF-type domain-containing protein</fullName>
    </recommendedName>
</protein>
<dbReference type="AlphaFoldDB" id="A0A1X2IAP0"/>
<dbReference type="PANTHER" id="PTHR10131:SF94">
    <property type="entry name" value="TNF RECEPTOR-ASSOCIATED FACTOR 4"/>
    <property type="match status" value="1"/>
</dbReference>
<evidence type="ECO:0000256" key="5">
    <source>
        <dbReference type="SAM" id="MobiDB-lite"/>
    </source>
</evidence>
<keyword evidence="3 4" id="KW-0862">Zinc</keyword>
<evidence type="ECO:0000259" key="6">
    <source>
        <dbReference type="PROSITE" id="PS50145"/>
    </source>
</evidence>
<evidence type="ECO:0000256" key="3">
    <source>
        <dbReference type="ARBA" id="ARBA00022833"/>
    </source>
</evidence>
<feature type="compositionally biased region" description="Basic and acidic residues" evidence="5">
    <location>
        <begin position="482"/>
        <end position="503"/>
    </location>
</feature>
<organism evidence="8 9">
    <name type="scientific">Absidia repens</name>
    <dbReference type="NCBI Taxonomy" id="90262"/>
    <lineage>
        <taxon>Eukaryota</taxon>
        <taxon>Fungi</taxon>
        <taxon>Fungi incertae sedis</taxon>
        <taxon>Mucoromycota</taxon>
        <taxon>Mucoromycotina</taxon>
        <taxon>Mucoromycetes</taxon>
        <taxon>Mucorales</taxon>
        <taxon>Cunninghamellaceae</taxon>
        <taxon>Absidia</taxon>
    </lineage>
</organism>
<reference evidence="8 9" key="1">
    <citation type="submission" date="2016-07" db="EMBL/GenBank/DDBJ databases">
        <title>Pervasive Adenine N6-methylation of Active Genes in Fungi.</title>
        <authorList>
            <consortium name="DOE Joint Genome Institute"/>
            <person name="Mondo S.J."/>
            <person name="Dannebaum R.O."/>
            <person name="Kuo R.C."/>
            <person name="Labutti K."/>
            <person name="Haridas S."/>
            <person name="Kuo A."/>
            <person name="Salamov A."/>
            <person name="Ahrendt S.R."/>
            <person name="Lipzen A."/>
            <person name="Sullivan W."/>
            <person name="Andreopoulos W.B."/>
            <person name="Clum A."/>
            <person name="Lindquist E."/>
            <person name="Daum C."/>
            <person name="Ramamoorthy G.K."/>
            <person name="Gryganskyi A."/>
            <person name="Culley D."/>
            <person name="Magnuson J.K."/>
            <person name="James T.Y."/>
            <person name="O'Malley M.A."/>
            <person name="Stajich J.E."/>
            <person name="Spatafora J.W."/>
            <person name="Visel A."/>
            <person name="Grigoriev I.V."/>
        </authorList>
    </citation>
    <scope>NUCLEOTIDE SEQUENCE [LARGE SCALE GENOMIC DNA]</scope>
    <source>
        <strain evidence="8 9">NRRL 1336</strain>
    </source>
</reference>
<dbReference type="SUPFAM" id="SSF49599">
    <property type="entry name" value="TRAF domain-like"/>
    <property type="match status" value="2"/>
</dbReference>
<dbReference type="PROSITE" id="PS51081">
    <property type="entry name" value="ZF_SIAH"/>
    <property type="match status" value="1"/>
</dbReference>